<comment type="caution">
    <text evidence="1">The sequence shown here is derived from an EMBL/GenBank/DDBJ whole genome shotgun (WGS) entry which is preliminary data.</text>
</comment>
<dbReference type="EMBL" id="BMAV01013197">
    <property type="protein sequence ID" value="GFY60530.1"/>
    <property type="molecule type" value="Genomic_DNA"/>
</dbReference>
<dbReference type="Proteomes" id="UP000886998">
    <property type="component" value="Unassembled WGS sequence"/>
</dbReference>
<keyword evidence="1" id="KW-0067">ATP-binding</keyword>
<evidence type="ECO:0000313" key="1">
    <source>
        <dbReference type="EMBL" id="GFY60530.1"/>
    </source>
</evidence>
<gene>
    <name evidence="1" type="ORF">TNIN_313611</name>
</gene>
<dbReference type="GO" id="GO:0004386">
    <property type="term" value="F:helicase activity"/>
    <property type="evidence" value="ECO:0007669"/>
    <property type="project" value="UniProtKB-KW"/>
</dbReference>
<proteinExistence type="predicted"/>
<evidence type="ECO:0000313" key="2">
    <source>
        <dbReference type="Proteomes" id="UP000886998"/>
    </source>
</evidence>
<reference evidence="1" key="1">
    <citation type="submission" date="2020-08" db="EMBL/GenBank/DDBJ databases">
        <title>Multicomponent nature underlies the extraordinary mechanical properties of spider dragline silk.</title>
        <authorList>
            <person name="Kono N."/>
            <person name="Nakamura H."/>
            <person name="Mori M."/>
            <person name="Yoshida Y."/>
            <person name="Ohtoshi R."/>
            <person name="Malay A.D."/>
            <person name="Moran D.A.P."/>
            <person name="Tomita M."/>
            <person name="Numata K."/>
            <person name="Arakawa K."/>
        </authorList>
    </citation>
    <scope>NUCLEOTIDE SEQUENCE</scope>
</reference>
<keyword evidence="2" id="KW-1185">Reference proteome</keyword>
<protein>
    <submittedName>
        <fullName evidence="1">ATP-dependent DNA helicase</fullName>
    </submittedName>
</protein>
<dbReference type="AlphaFoldDB" id="A0A8X6XV36"/>
<accession>A0A8X6XV36</accession>
<sequence>MDIQFITEEYSCAQYVAEYVNKTNRGISNLQREIIKCMDEHPEFDIVEITRKLGVDLLNSVEITSQDAAWYLLREPMSKSSAIIVFIPTMWPDNRHKIKKKTIKSLIKWELMIIQPIFGKITGLQNMKKDVKY</sequence>
<dbReference type="OrthoDB" id="6512014at2759"/>
<name>A0A8X6XV36_9ARAC</name>
<keyword evidence="1" id="KW-0547">Nucleotide-binding</keyword>
<organism evidence="1 2">
    <name type="scientific">Trichonephila inaurata madagascariensis</name>
    <dbReference type="NCBI Taxonomy" id="2747483"/>
    <lineage>
        <taxon>Eukaryota</taxon>
        <taxon>Metazoa</taxon>
        <taxon>Ecdysozoa</taxon>
        <taxon>Arthropoda</taxon>
        <taxon>Chelicerata</taxon>
        <taxon>Arachnida</taxon>
        <taxon>Araneae</taxon>
        <taxon>Araneomorphae</taxon>
        <taxon>Entelegynae</taxon>
        <taxon>Araneoidea</taxon>
        <taxon>Nephilidae</taxon>
        <taxon>Trichonephila</taxon>
        <taxon>Trichonephila inaurata</taxon>
    </lineage>
</organism>
<keyword evidence="1" id="KW-0378">Hydrolase</keyword>
<keyword evidence="1" id="KW-0347">Helicase</keyword>